<reference evidence="1" key="1">
    <citation type="submission" date="2023-08" db="EMBL/GenBank/DDBJ databases">
        <title>A de novo genome assembly of Solanum verrucosum Schlechtendal, a Mexican diploid species geographically isolated from the other diploid A-genome species in potato relatives.</title>
        <authorList>
            <person name="Hosaka K."/>
        </authorList>
    </citation>
    <scope>NUCLEOTIDE SEQUENCE</scope>
    <source>
        <tissue evidence="1">Young leaves</tissue>
    </source>
</reference>
<dbReference type="EMBL" id="CP133612">
    <property type="protein sequence ID" value="WMV07369.1"/>
    <property type="molecule type" value="Genomic_DNA"/>
</dbReference>
<sequence>MIASPIKFKDCSTTDSYWRKILDLENLMNSKDIRSKSVADVVEALIGASLISSKEVATLSFMKWIAMDIDFIDAPILRHFLVNVEKLVIVRYLEITATLQVL</sequence>
<organism evidence="1 2">
    <name type="scientific">Solanum verrucosum</name>
    <dbReference type="NCBI Taxonomy" id="315347"/>
    <lineage>
        <taxon>Eukaryota</taxon>
        <taxon>Viridiplantae</taxon>
        <taxon>Streptophyta</taxon>
        <taxon>Embryophyta</taxon>
        <taxon>Tracheophyta</taxon>
        <taxon>Spermatophyta</taxon>
        <taxon>Magnoliopsida</taxon>
        <taxon>eudicotyledons</taxon>
        <taxon>Gunneridae</taxon>
        <taxon>Pentapetalae</taxon>
        <taxon>asterids</taxon>
        <taxon>lamiids</taxon>
        <taxon>Solanales</taxon>
        <taxon>Solanaceae</taxon>
        <taxon>Solanoideae</taxon>
        <taxon>Solaneae</taxon>
        <taxon>Solanum</taxon>
    </lineage>
</organism>
<dbReference type="InterPro" id="IPR036389">
    <property type="entry name" value="RNase_III_sf"/>
</dbReference>
<keyword evidence="2" id="KW-1185">Reference proteome</keyword>
<dbReference type="AlphaFoldDB" id="A0AAF0PSX7"/>
<evidence type="ECO:0000313" key="1">
    <source>
        <dbReference type="EMBL" id="WMV07369.1"/>
    </source>
</evidence>
<dbReference type="GO" id="GO:0006396">
    <property type="term" value="P:RNA processing"/>
    <property type="evidence" value="ECO:0007669"/>
    <property type="project" value="InterPro"/>
</dbReference>
<name>A0AAF0PSX7_SOLVR</name>
<dbReference type="GO" id="GO:0004525">
    <property type="term" value="F:ribonuclease III activity"/>
    <property type="evidence" value="ECO:0007669"/>
    <property type="project" value="InterPro"/>
</dbReference>
<dbReference type="SUPFAM" id="SSF69065">
    <property type="entry name" value="RNase III domain-like"/>
    <property type="match status" value="1"/>
</dbReference>
<proteinExistence type="predicted"/>
<protein>
    <submittedName>
        <fullName evidence="1">Uncharacterized protein</fullName>
    </submittedName>
</protein>
<evidence type="ECO:0000313" key="2">
    <source>
        <dbReference type="Proteomes" id="UP001234989"/>
    </source>
</evidence>
<dbReference type="Proteomes" id="UP001234989">
    <property type="component" value="Chromosome 1"/>
</dbReference>
<accession>A0AAF0PSX7</accession>
<gene>
    <name evidence="1" type="ORF">MTR67_000754</name>
</gene>